<evidence type="ECO:0000256" key="4">
    <source>
        <dbReference type="ARBA" id="ARBA00022692"/>
    </source>
</evidence>
<dbReference type="NCBIfam" id="TIGR04128">
    <property type="entry name" value="exoso_Fjoh_1448"/>
    <property type="match status" value="1"/>
</dbReference>
<sequence length="182" mass="20320">MFQLLRKYKSVLLFILTFLGSYLALVSLYNLYLVYGGSQTYYPDFITHSVAQQSELLIQGFGYDGRVEPSAIEPAMNLSVEGAPLARIIEGCNAVSIILLFISFMLAFWGGAKRTLLFIFGGSVLIYVINVFRIAILAIGIYEYPEYAEILHGTVFPAIIYGAVFLLWLAWVKSYTKPATDA</sequence>
<keyword evidence="7 8" id="KW-0472">Membrane</keyword>
<evidence type="ECO:0000313" key="10">
    <source>
        <dbReference type="Proteomes" id="UP000281985"/>
    </source>
</evidence>
<accession>A0A3M0FVM8</accession>
<dbReference type="InterPro" id="IPR026323">
    <property type="entry name" value="Exosortase-related_prot_XrtF"/>
</dbReference>
<dbReference type="OrthoDB" id="678161at2"/>
<keyword evidence="4 8" id="KW-0812">Transmembrane</keyword>
<organism evidence="9 10">
    <name type="scientific">Dokdonia sinensis</name>
    <dbReference type="NCBI Taxonomy" id="2479847"/>
    <lineage>
        <taxon>Bacteria</taxon>
        <taxon>Pseudomonadati</taxon>
        <taxon>Bacteroidota</taxon>
        <taxon>Flavobacteriia</taxon>
        <taxon>Flavobacteriales</taxon>
        <taxon>Flavobacteriaceae</taxon>
        <taxon>Dokdonia</taxon>
    </lineage>
</organism>
<dbReference type="GO" id="GO:0005886">
    <property type="term" value="C:plasma membrane"/>
    <property type="evidence" value="ECO:0007669"/>
    <property type="project" value="UniProtKB-SubCell"/>
</dbReference>
<keyword evidence="10" id="KW-1185">Reference proteome</keyword>
<gene>
    <name evidence="9" type="primary">xrtF</name>
    <name evidence="9" type="ORF">EAX61_14190</name>
</gene>
<evidence type="ECO:0000256" key="8">
    <source>
        <dbReference type="SAM" id="Phobius"/>
    </source>
</evidence>
<dbReference type="NCBIfam" id="TIGR04178">
    <property type="entry name" value="exo_archaeo"/>
    <property type="match status" value="1"/>
</dbReference>
<proteinExistence type="predicted"/>
<keyword evidence="6 8" id="KW-1133">Transmembrane helix</keyword>
<evidence type="ECO:0000256" key="6">
    <source>
        <dbReference type="ARBA" id="ARBA00022989"/>
    </source>
</evidence>
<dbReference type="GO" id="GO:0008233">
    <property type="term" value="F:peptidase activity"/>
    <property type="evidence" value="ECO:0007669"/>
    <property type="project" value="UniProtKB-KW"/>
</dbReference>
<dbReference type="GO" id="GO:0006508">
    <property type="term" value="P:proteolysis"/>
    <property type="evidence" value="ECO:0007669"/>
    <property type="project" value="UniProtKB-KW"/>
</dbReference>
<dbReference type="AlphaFoldDB" id="A0A3M0FVM8"/>
<dbReference type="Proteomes" id="UP000281985">
    <property type="component" value="Unassembled WGS sequence"/>
</dbReference>
<evidence type="ECO:0000256" key="3">
    <source>
        <dbReference type="ARBA" id="ARBA00022670"/>
    </source>
</evidence>
<feature type="transmembrane region" description="Helical" evidence="8">
    <location>
        <begin position="12"/>
        <end position="35"/>
    </location>
</feature>
<feature type="transmembrane region" description="Helical" evidence="8">
    <location>
        <begin position="154"/>
        <end position="172"/>
    </location>
</feature>
<evidence type="ECO:0000313" key="9">
    <source>
        <dbReference type="EMBL" id="RMB56555.1"/>
    </source>
</evidence>
<keyword evidence="2" id="KW-1003">Cell membrane</keyword>
<evidence type="ECO:0000256" key="1">
    <source>
        <dbReference type="ARBA" id="ARBA00004651"/>
    </source>
</evidence>
<evidence type="ECO:0000256" key="2">
    <source>
        <dbReference type="ARBA" id="ARBA00022475"/>
    </source>
</evidence>
<name>A0A3M0FVM8_9FLAO</name>
<evidence type="ECO:0000256" key="7">
    <source>
        <dbReference type="ARBA" id="ARBA00023136"/>
    </source>
</evidence>
<keyword evidence="3" id="KW-0645">Protease</keyword>
<keyword evidence="5" id="KW-0378">Hydrolase</keyword>
<evidence type="ECO:0000256" key="5">
    <source>
        <dbReference type="ARBA" id="ARBA00022801"/>
    </source>
</evidence>
<dbReference type="RefSeq" id="WP_121918367.1">
    <property type="nucleotide sequence ID" value="NZ_REFV01000016.1"/>
</dbReference>
<comment type="caution">
    <text evidence="9">The sequence shown here is derived from an EMBL/GenBank/DDBJ whole genome shotgun (WGS) entry which is preliminary data.</text>
</comment>
<feature type="transmembrane region" description="Helical" evidence="8">
    <location>
        <begin position="88"/>
        <end position="109"/>
    </location>
</feature>
<protein>
    <submittedName>
        <fullName evidence="9">Exosortase family protein XrtF</fullName>
    </submittedName>
</protein>
<reference evidence="9 10" key="1">
    <citation type="submission" date="2018-10" db="EMBL/GenBank/DDBJ databases">
        <title>Dokdonia luteus sp. nov., isolated from sea water.</title>
        <authorList>
            <person name="Zhou L.Y."/>
            <person name="Du Z.J."/>
        </authorList>
    </citation>
    <scope>NUCLEOTIDE SEQUENCE [LARGE SCALE GENOMIC DNA]</scope>
    <source>
        <strain evidence="9 10">SH27</strain>
    </source>
</reference>
<feature type="transmembrane region" description="Helical" evidence="8">
    <location>
        <begin position="116"/>
        <end position="142"/>
    </location>
</feature>
<dbReference type="InterPro" id="IPR026392">
    <property type="entry name" value="Exo/Archaeosortase_dom"/>
</dbReference>
<dbReference type="EMBL" id="REFV01000016">
    <property type="protein sequence ID" value="RMB56555.1"/>
    <property type="molecule type" value="Genomic_DNA"/>
</dbReference>
<comment type="subcellular location">
    <subcellularLocation>
        <location evidence="1">Cell membrane</location>
        <topology evidence="1">Multi-pass membrane protein</topology>
    </subcellularLocation>
</comment>